<dbReference type="Proteomes" id="UP000694580">
    <property type="component" value="Chromosome 19"/>
</dbReference>
<evidence type="ECO:0000259" key="3">
    <source>
        <dbReference type="PROSITE" id="PS50835"/>
    </source>
</evidence>
<reference evidence="4 5" key="1">
    <citation type="submission" date="2020-06" db="EMBL/GenBank/DDBJ databases">
        <authorList>
            <consortium name="Wellcome Sanger Institute Data Sharing"/>
        </authorList>
    </citation>
    <scope>NUCLEOTIDE SEQUENCE [LARGE SCALE GENOMIC DNA]</scope>
</reference>
<protein>
    <recommendedName>
        <fullName evidence="3">Ig-like domain-containing protein</fullName>
    </recommendedName>
</protein>
<keyword evidence="2" id="KW-0812">Transmembrane</keyword>
<dbReference type="Ensembl" id="ENSDCDT00010035953.1">
    <property type="protein sequence ID" value="ENSDCDP00010029164.1"/>
    <property type="gene ID" value="ENSDCDG00010018365.1"/>
</dbReference>
<dbReference type="PROSITE" id="PS50835">
    <property type="entry name" value="IG_LIKE"/>
    <property type="match status" value="1"/>
</dbReference>
<dbReference type="InterPro" id="IPR007110">
    <property type="entry name" value="Ig-like_dom"/>
</dbReference>
<evidence type="ECO:0000256" key="1">
    <source>
        <dbReference type="ARBA" id="ARBA00023319"/>
    </source>
</evidence>
<dbReference type="InterPro" id="IPR036179">
    <property type="entry name" value="Ig-like_dom_sf"/>
</dbReference>
<dbReference type="CDD" id="cd00099">
    <property type="entry name" value="IgV"/>
    <property type="match status" value="1"/>
</dbReference>
<sequence>MEVSRSGTSIRFWDVAPENLGFYYCAFFTGEYCQRFHEICLIVTKYPVVHFQPGDRVVLPCHSRTAHWRDVKWRGPHSHIDLWSTAHQDPGMHMLNGSRTGNFSLIIPSVSSSHSGRYACVFRSGILHHEIVVCSRMESLVLMLSPGSSAVLACDPNPDGVSRVQWHHQRGDDAPELILDSNHTSVGLKPSQRGRVDVSNPKTCLIISEPSAEDSGLYRCRVWRSGFCSERKILLQYKDHFSPFYVVYSALVAFSLLVMICAVIYVNMK</sequence>
<feature type="domain" description="Ig-like" evidence="3">
    <location>
        <begin position="108"/>
        <end position="222"/>
    </location>
</feature>
<feature type="transmembrane region" description="Helical" evidence="2">
    <location>
        <begin position="245"/>
        <end position="266"/>
    </location>
</feature>
<evidence type="ECO:0000313" key="4">
    <source>
        <dbReference type="Ensembl" id="ENSDCDP00010029164.1"/>
    </source>
</evidence>
<dbReference type="InterPro" id="IPR003599">
    <property type="entry name" value="Ig_sub"/>
</dbReference>
<dbReference type="Gene3D" id="2.60.40.10">
    <property type="entry name" value="Immunoglobulins"/>
    <property type="match status" value="2"/>
</dbReference>
<gene>
    <name evidence="4" type="primary">MGLL</name>
</gene>
<dbReference type="SMART" id="SM00408">
    <property type="entry name" value="IGc2"/>
    <property type="match status" value="2"/>
</dbReference>
<dbReference type="InterPro" id="IPR003598">
    <property type="entry name" value="Ig_sub2"/>
</dbReference>
<accession>A0AAY4C8N9</accession>
<evidence type="ECO:0000256" key="2">
    <source>
        <dbReference type="SAM" id="Phobius"/>
    </source>
</evidence>
<keyword evidence="1" id="KW-0393">Immunoglobulin domain</keyword>
<reference evidence="4" key="3">
    <citation type="submission" date="2025-09" db="UniProtKB">
        <authorList>
            <consortium name="Ensembl"/>
        </authorList>
    </citation>
    <scope>IDENTIFICATION</scope>
</reference>
<dbReference type="PANTHER" id="PTHR11422:SF10">
    <property type="entry name" value="IG-LIKE DOMAIN-CONTAINING PROTEIN"/>
    <property type="match status" value="1"/>
</dbReference>
<dbReference type="AlphaFoldDB" id="A0AAY4C8N9"/>
<dbReference type="SMART" id="SM00409">
    <property type="entry name" value="IG"/>
    <property type="match status" value="2"/>
</dbReference>
<dbReference type="Pfam" id="PF00047">
    <property type="entry name" value="ig"/>
    <property type="match status" value="1"/>
</dbReference>
<dbReference type="SUPFAM" id="SSF48726">
    <property type="entry name" value="Immunoglobulin"/>
    <property type="match status" value="2"/>
</dbReference>
<dbReference type="InterPro" id="IPR013106">
    <property type="entry name" value="Ig_V-set"/>
</dbReference>
<proteinExistence type="predicted"/>
<dbReference type="PANTHER" id="PTHR11422">
    <property type="entry name" value="T-CELL SURFACE GLYCOPROTEIN CD4"/>
    <property type="match status" value="1"/>
</dbReference>
<keyword evidence="2" id="KW-1133">Transmembrane helix</keyword>
<reference evidence="4" key="2">
    <citation type="submission" date="2025-08" db="UniProtKB">
        <authorList>
            <consortium name="Ensembl"/>
        </authorList>
    </citation>
    <scope>IDENTIFICATION</scope>
</reference>
<keyword evidence="2" id="KW-0472">Membrane</keyword>
<dbReference type="InterPro" id="IPR013783">
    <property type="entry name" value="Ig-like_fold"/>
</dbReference>
<keyword evidence="5" id="KW-1185">Reference proteome</keyword>
<dbReference type="CDD" id="cd00096">
    <property type="entry name" value="Ig"/>
    <property type="match status" value="1"/>
</dbReference>
<organism evidence="4 5">
    <name type="scientific">Denticeps clupeoides</name>
    <name type="common">denticle herring</name>
    <dbReference type="NCBI Taxonomy" id="299321"/>
    <lineage>
        <taxon>Eukaryota</taxon>
        <taxon>Metazoa</taxon>
        <taxon>Chordata</taxon>
        <taxon>Craniata</taxon>
        <taxon>Vertebrata</taxon>
        <taxon>Euteleostomi</taxon>
        <taxon>Actinopterygii</taxon>
        <taxon>Neopterygii</taxon>
        <taxon>Teleostei</taxon>
        <taxon>Clupei</taxon>
        <taxon>Clupeiformes</taxon>
        <taxon>Denticipitoidei</taxon>
        <taxon>Denticipitidae</taxon>
        <taxon>Denticeps</taxon>
    </lineage>
</organism>
<dbReference type="Pfam" id="PF07686">
    <property type="entry name" value="V-set"/>
    <property type="match status" value="1"/>
</dbReference>
<evidence type="ECO:0000313" key="5">
    <source>
        <dbReference type="Proteomes" id="UP000694580"/>
    </source>
</evidence>
<dbReference type="InterPro" id="IPR013151">
    <property type="entry name" value="Immunoglobulin_dom"/>
</dbReference>
<dbReference type="GeneTree" id="ENSGT00940000178549"/>
<name>A0AAY4C8N9_9TELE</name>